<sequence length="105" mass="12090">MIKSLRHFLLVLLVFAVVFAVDVRDHLPPLLHRRRRCVDRVGERSRDHHLPFFPTVYLVLSLSLSLPLLRSDGDKTHSLMMPSSLTSNHLSSHRQSPSYRPGLRS</sequence>
<keyword evidence="2" id="KW-0812">Transmembrane</keyword>
<gene>
    <name evidence="4" type="ORF">OAUR00152_LOCUS18480</name>
</gene>
<keyword evidence="2" id="KW-0472">Membrane</keyword>
<feature type="region of interest" description="Disordered" evidence="1">
    <location>
        <begin position="79"/>
        <end position="105"/>
    </location>
</feature>
<evidence type="ECO:0008006" key="5">
    <source>
        <dbReference type="Google" id="ProtNLM"/>
    </source>
</evidence>
<keyword evidence="2" id="KW-1133">Transmembrane helix</keyword>
<accession>A0A7S4J029</accession>
<protein>
    <recommendedName>
        <fullName evidence="5">Secreted peptide</fullName>
    </recommendedName>
</protein>
<evidence type="ECO:0000256" key="3">
    <source>
        <dbReference type="SAM" id="SignalP"/>
    </source>
</evidence>
<organism evidence="4">
    <name type="scientific">Odontella aurita</name>
    <dbReference type="NCBI Taxonomy" id="265563"/>
    <lineage>
        <taxon>Eukaryota</taxon>
        <taxon>Sar</taxon>
        <taxon>Stramenopiles</taxon>
        <taxon>Ochrophyta</taxon>
        <taxon>Bacillariophyta</taxon>
        <taxon>Mediophyceae</taxon>
        <taxon>Biddulphiophycidae</taxon>
        <taxon>Eupodiscales</taxon>
        <taxon>Odontellaceae</taxon>
        <taxon>Odontella</taxon>
    </lineage>
</organism>
<feature type="transmembrane region" description="Helical" evidence="2">
    <location>
        <begin position="50"/>
        <end position="69"/>
    </location>
</feature>
<dbReference type="AlphaFoldDB" id="A0A7S4J029"/>
<reference evidence="4" key="1">
    <citation type="submission" date="2021-01" db="EMBL/GenBank/DDBJ databases">
        <authorList>
            <person name="Corre E."/>
            <person name="Pelletier E."/>
            <person name="Niang G."/>
            <person name="Scheremetjew M."/>
            <person name="Finn R."/>
            <person name="Kale V."/>
            <person name="Holt S."/>
            <person name="Cochrane G."/>
            <person name="Meng A."/>
            <person name="Brown T."/>
            <person name="Cohen L."/>
        </authorList>
    </citation>
    <scope>NUCLEOTIDE SEQUENCE</scope>
    <source>
        <strain evidence="4">Isolate 1302-5</strain>
    </source>
</reference>
<feature type="signal peptide" evidence="3">
    <location>
        <begin position="1"/>
        <end position="20"/>
    </location>
</feature>
<keyword evidence="3" id="KW-0732">Signal</keyword>
<feature type="compositionally biased region" description="Polar residues" evidence="1">
    <location>
        <begin position="81"/>
        <end position="98"/>
    </location>
</feature>
<evidence type="ECO:0000256" key="1">
    <source>
        <dbReference type="SAM" id="MobiDB-lite"/>
    </source>
</evidence>
<evidence type="ECO:0000256" key="2">
    <source>
        <dbReference type="SAM" id="Phobius"/>
    </source>
</evidence>
<proteinExistence type="predicted"/>
<dbReference type="EMBL" id="HBKQ01027301">
    <property type="protein sequence ID" value="CAE2245404.1"/>
    <property type="molecule type" value="Transcribed_RNA"/>
</dbReference>
<evidence type="ECO:0000313" key="4">
    <source>
        <dbReference type="EMBL" id="CAE2245404.1"/>
    </source>
</evidence>
<name>A0A7S4J029_9STRA</name>
<feature type="chain" id="PRO_5030640760" description="Secreted peptide" evidence="3">
    <location>
        <begin position="21"/>
        <end position="105"/>
    </location>
</feature>